<dbReference type="SMART" id="SM00760">
    <property type="entry name" value="Bac_DnaA_C"/>
    <property type="match status" value="1"/>
</dbReference>
<dbReference type="NCBIfam" id="TIGR00362">
    <property type="entry name" value="DnaA"/>
    <property type="match status" value="1"/>
</dbReference>
<feature type="binding site" evidence="8">
    <location>
        <position position="143"/>
    </location>
    <ligand>
        <name>ATP</name>
        <dbReference type="ChEBI" id="CHEBI:30616"/>
    </ligand>
</feature>
<dbReference type="InterPro" id="IPR013159">
    <property type="entry name" value="DnaA_C"/>
</dbReference>
<dbReference type="Pfam" id="PF08299">
    <property type="entry name" value="Bac_DnaA_C"/>
    <property type="match status" value="1"/>
</dbReference>
<dbReference type="RefSeq" id="WP_221271912.1">
    <property type="nucleotide sequence ID" value="NZ_AP024819.1"/>
</dbReference>
<evidence type="ECO:0000256" key="3">
    <source>
        <dbReference type="ARBA" id="ARBA00022705"/>
    </source>
</evidence>
<comment type="similarity">
    <text evidence="1 8 11">Belongs to the DnaA family.</text>
</comment>
<evidence type="ECO:0000256" key="9">
    <source>
        <dbReference type="NCBIfam" id="TIGR00362"/>
    </source>
</evidence>
<comment type="caution">
    <text evidence="8">Lacks conserved residue(s) required for the propagation of feature annotation.</text>
</comment>
<keyword evidence="6 8" id="KW-0446">Lipid-binding</keyword>
<evidence type="ECO:0000256" key="2">
    <source>
        <dbReference type="ARBA" id="ARBA00022490"/>
    </source>
</evidence>
<evidence type="ECO:0000256" key="11">
    <source>
        <dbReference type="RuleBase" id="RU004227"/>
    </source>
</evidence>
<keyword evidence="2 8" id="KW-0963">Cytoplasm</keyword>
<comment type="subunit">
    <text evidence="8">Oligomerizes as a right-handed, spiral filament on DNA at oriC.</text>
</comment>
<evidence type="ECO:0000313" key="14">
    <source>
        <dbReference type="EMBL" id="BCZ18359.1"/>
    </source>
</evidence>
<keyword evidence="5 8" id="KW-0067">ATP-binding</keyword>
<feature type="region of interest" description="Domain IV, binds dsDNA" evidence="8">
    <location>
        <begin position="310"/>
        <end position="433"/>
    </location>
</feature>
<feature type="domain" description="Chromosomal replication initiator DnaA C-terminal" evidence="13">
    <location>
        <begin position="337"/>
        <end position="406"/>
    </location>
</feature>
<evidence type="ECO:0000259" key="12">
    <source>
        <dbReference type="SMART" id="SM00382"/>
    </source>
</evidence>
<dbReference type="InterPro" id="IPR027417">
    <property type="entry name" value="P-loop_NTPase"/>
</dbReference>
<dbReference type="Gene3D" id="3.30.300.180">
    <property type="match status" value="1"/>
</dbReference>
<feature type="binding site" evidence="8">
    <location>
        <position position="142"/>
    </location>
    <ligand>
        <name>ATP</name>
        <dbReference type="ChEBI" id="CHEBI:30616"/>
    </ligand>
</feature>
<accession>A0ABN6I6W4</accession>
<keyword evidence="15" id="KW-1185">Reference proteome</keyword>
<dbReference type="HAMAP" id="MF_00377">
    <property type="entry name" value="DnaA_bact"/>
    <property type="match status" value="1"/>
</dbReference>
<keyword evidence="7 8" id="KW-0238">DNA-binding</keyword>
<name>A0ABN6I6W4_9HELI</name>
<dbReference type="InterPro" id="IPR013317">
    <property type="entry name" value="DnaA_dom"/>
</dbReference>
<dbReference type="Gene3D" id="1.10.8.60">
    <property type="match status" value="1"/>
</dbReference>
<protein>
    <recommendedName>
        <fullName evidence="8 9">Chromosomal replication initiator protein DnaA</fullName>
    </recommendedName>
</protein>
<proteinExistence type="inferred from homology"/>
<dbReference type="InterPro" id="IPR010921">
    <property type="entry name" value="Trp_repressor/repl_initiator"/>
</dbReference>
<dbReference type="Pfam" id="PF00308">
    <property type="entry name" value="Bac_DnaA"/>
    <property type="match status" value="1"/>
</dbReference>
<dbReference type="InterPro" id="IPR003593">
    <property type="entry name" value="AAA+_ATPase"/>
</dbReference>
<evidence type="ECO:0000259" key="13">
    <source>
        <dbReference type="SMART" id="SM00760"/>
    </source>
</evidence>
<dbReference type="PRINTS" id="PR00051">
    <property type="entry name" value="DNAA"/>
</dbReference>
<keyword evidence="4 8" id="KW-0547">Nucleotide-binding</keyword>
<dbReference type="Gene3D" id="3.40.50.300">
    <property type="entry name" value="P-loop containing nucleotide triphosphate hydrolases"/>
    <property type="match status" value="1"/>
</dbReference>
<evidence type="ECO:0000256" key="4">
    <source>
        <dbReference type="ARBA" id="ARBA00022741"/>
    </source>
</evidence>
<evidence type="ECO:0000256" key="1">
    <source>
        <dbReference type="ARBA" id="ARBA00006583"/>
    </source>
</evidence>
<gene>
    <name evidence="8 14" type="primary">dnaA</name>
    <name evidence="14" type="ORF">NHP190012_00010</name>
</gene>
<feature type="region of interest" description="Domain I, interacts with DnaA modulators" evidence="8">
    <location>
        <begin position="1"/>
        <end position="79"/>
    </location>
</feature>
<evidence type="ECO:0000256" key="10">
    <source>
        <dbReference type="RuleBase" id="RU000577"/>
    </source>
</evidence>
<evidence type="ECO:0000256" key="7">
    <source>
        <dbReference type="ARBA" id="ARBA00023125"/>
    </source>
</evidence>
<organism evidence="14 15">
    <name type="scientific">Helicobacter gastrofelis</name>
    <dbReference type="NCBI Taxonomy" id="2849642"/>
    <lineage>
        <taxon>Bacteria</taxon>
        <taxon>Pseudomonadati</taxon>
        <taxon>Campylobacterota</taxon>
        <taxon>Epsilonproteobacteria</taxon>
        <taxon>Campylobacterales</taxon>
        <taxon>Helicobacteraceae</taxon>
        <taxon>Helicobacter</taxon>
    </lineage>
</organism>
<comment type="domain">
    <text evidence="8">Domain I is involved in oligomerization and binding regulators, domain II is flexibile and of varying length in different bacteria, domain III forms the AAA+ region, while domain IV binds dsDNA.</text>
</comment>
<dbReference type="SMART" id="SM00382">
    <property type="entry name" value="AAA"/>
    <property type="match status" value="1"/>
</dbReference>
<evidence type="ECO:0000313" key="15">
    <source>
        <dbReference type="Proteomes" id="UP000826146"/>
    </source>
</evidence>
<dbReference type="SUPFAM" id="SSF52540">
    <property type="entry name" value="P-loop containing nucleoside triphosphate hydrolases"/>
    <property type="match status" value="1"/>
</dbReference>
<keyword evidence="3 8" id="KW-0235">DNA replication</keyword>
<comment type="function">
    <text evidence="8 10">Plays an essential role in the initiation and regulation of chromosomal replication. ATP-DnaA binds to the origin of replication (oriC) to initiate formation of the DNA replication initiation complex once per cell cycle. Binds the DnaA box (a 9 base pair repeat at the origin) and separates the double-stranded (ds)DNA. Forms a right-handed helical filament on oriC DNA; dsDNA binds to the exterior of the filament while single-stranded (ss)DNA is stabiized in the filament's interior. The ATP-DnaA-oriC complex binds and stabilizes one strand of the AT-rich DNA unwinding element (DUE), permitting loading of DNA polymerase. After initiation quickly degrades to an ADP-DnaA complex that is not apt for DNA replication. Binds acidic phospholipids.</text>
</comment>
<dbReference type="EMBL" id="AP024819">
    <property type="protein sequence ID" value="BCZ18359.1"/>
    <property type="molecule type" value="Genomic_DNA"/>
</dbReference>
<dbReference type="CDD" id="cd00009">
    <property type="entry name" value="AAA"/>
    <property type="match status" value="1"/>
</dbReference>
<comment type="subcellular location">
    <subcellularLocation>
        <location evidence="8">Cytoplasm</location>
    </subcellularLocation>
</comment>
<feature type="binding site" evidence="8">
    <location>
        <position position="141"/>
    </location>
    <ligand>
        <name>ATP</name>
        <dbReference type="ChEBI" id="CHEBI:30616"/>
    </ligand>
</feature>
<dbReference type="Gene3D" id="1.10.1750.10">
    <property type="match status" value="1"/>
</dbReference>
<dbReference type="CDD" id="cd06571">
    <property type="entry name" value="Bac_DnaA_C"/>
    <property type="match status" value="1"/>
</dbReference>
<sequence length="433" mass="48634">MLEDLLETLKTHMSTYEFQTYIQPLYFDPHASNATCAVFYAPNVWLANYIKTRYGALLEQVLSAKQNTPLKVQICPKETKPKAPPKPLIKAHKNPTLNPAFTFDTLVVGACNHMAVKVASQVAQKSGVYNPVLFFGGVGLGKTHILNAIGNTACDRLQSVLYVTAEQFLNDYVFRLNNHSMDKFQEKYRSCDYLLIDDVQFFGGKEMVQEEFFHTFNTLHAQGKQIVMSSDKPPKHIKGLADRLLSRFEMGMIASIQAPMLDTKIAILTQKCQLNHICIDQEVVEYLASHIHENIRQLEGALLRLNATAALSGEEISLRMAEEILKDTTKERLQEVGLEDILKVVAQTLNLKPADIRNNFRNRQVALARKLIIYLARTLTDTSTNALAQFLGLKDHSGVSKASKTIAQSMAKENHTRLLVEEMQAKINSSKPV</sequence>
<dbReference type="InterPro" id="IPR001957">
    <property type="entry name" value="Chromosome_initiator_DnaA"/>
</dbReference>
<evidence type="ECO:0000256" key="6">
    <source>
        <dbReference type="ARBA" id="ARBA00023121"/>
    </source>
</evidence>
<reference evidence="14 15" key="1">
    <citation type="submission" date="2021-07" db="EMBL/GenBank/DDBJ databases">
        <title>Novel Helicobacter sp. Isolated from a cat.</title>
        <authorList>
            <person name="Rimbara E."/>
            <person name="Suzuki M."/>
        </authorList>
    </citation>
    <scope>NUCLEOTIDE SEQUENCE [LARGE SCALE GENOMIC DNA]</scope>
    <source>
        <strain evidence="15">NHP19-012</strain>
    </source>
</reference>
<dbReference type="PANTHER" id="PTHR30050:SF2">
    <property type="entry name" value="CHROMOSOMAL REPLICATION INITIATOR PROTEIN DNAA"/>
    <property type="match status" value="1"/>
</dbReference>
<dbReference type="InterPro" id="IPR020591">
    <property type="entry name" value="Chromosome_initiator_DnaA-like"/>
</dbReference>
<dbReference type="SUPFAM" id="SSF48295">
    <property type="entry name" value="TrpR-like"/>
    <property type="match status" value="1"/>
</dbReference>
<evidence type="ECO:0000256" key="8">
    <source>
        <dbReference type="HAMAP-Rule" id="MF_00377"/>
    </source>
</evidence>
<feature type="domain" description="AAA+ ATPase" evidence="12">
    <location>
        <begin position="128"/>
        <end position="271"/>
    </location>
</feature>
<feature type="binding site" evidence="8">
    <location>
        <position position="139"/>
    </location>
    <ligand>
        <name>ATP</name>
        <dbReference type="ChEBI" id="CHEBI:30616"/>
    </ligand>
</feature>
<dbReference type="PANTHER" id="PTHR30050">
    <property type="entry name" value="CHROMOSOMAL REPLICATION INITIATOR PROTEIN DNAA"/>
    <property type="match status" value="1"/>
</dbReference>
<evidence type="ECO:0000256" key="5">
    <source>
        <dbReference type="ARBA" id="ARBA00022840"/>
    </source>
</evidence>
<dbReference type="InterPro" id="IPR038454">
    <property type="entry name" value="DnaA_N_sf"/>
</dbReference>
<dbReference type="Proteomes" id="UP000826146">
    <property type="component" value="Chromosome"/>
</dbReference>